<dbReference type="InterPro" id="IPR001930">
    <property type="entry name" value="Peptidase_M1"/>
</dbReference>
<evidence type="ECO:0000313" key="24">
    <source>
        <dbReference type="EnsemblMetazoa" id="G12780.1:cds"/>
    </source>
</evidence>
<evidence type="ECO:0000256" key="13">
    <source>
        <dbReference type="ARBA" id="ARBA00023049"/>
    </source>
</evidence>
<name>A0A8W8I7V6_MAGGI</name>
<dbReference type="InterPro" id="IPR050344">
    <property type="entry name" value="Peptidase_M1_aminopeptidases"/>
</dbReference>
<dbReference type="PANTHER" id="PTHR11533:SF299">
    <property type="entry name" value="AMINOPEPTIDASE"/>
    <property type="match status" value="1"/>
</dbReference>
<evidence type="ECO:0000256" key="20">
    <source>
        <dbReference type="RuleBase" id="RU364040"/>
    </source>
</evidence>
<evidence type="ECO:0000256" key="2">
    <source>
        <dbReference type="ARBA" id="ARBA00004606"/>
    </source>
</evidence>
<comment type="similarity">
    <text evidence="3 20">Belongs to the peptidase M1 family.</text>
</comment>
<dbReference type="Gene3D" id="1.10.390.10">
    <property type="entry name" value="Neutral Protease Domain 2"/>
    <property type="match status" value="1"/>
</dbReference>
<keyword evidence="5" id="KW-1003">Cell membrane</keyword>
<evidence type="ECO:0000256" key="10">
    <source>
        <dbReference type="ARBA" id="ARBA00022833"/>
    </source>
</evidence>
<feature type="active site" description="Proton acceptor" evidence="17">
    <location>
        <position position="399"/>
    </location>
</feature>
<evidence type="ECO:0000256" key="4">
    <source>
        <dbReference type="ARBA" id="ARBA00022438"/>
    </source>
</evidence>
<dbReference type="Gene3D" id="2.60.40.1730">
    <property type="entry name" value="tricorn interacting facor f3 domain"/>
    <property type="match status" value="1"/>
</dbReference>
<dbReference type="InterPro" id="IPR014782">
    <property type="entry name" value="Peptidase_M1_dom"/>
</dbReference>
<dbReference type="OMA" id="YVEDRTS"/>
<feature type="binding site" evidence="18">
    <location>
        <position position="398"/>
    </location>
    <ligand>
        <name>Zn(2+)</name>
        <dbReference type="ChEBI" id="CHEBI:29105"/>
        <note>catalytic</note>
    </ligand>
</feature>
<evidence type="ECO:0000256" key="7">
    <source>
        <dbReference type="ARBA" id="ARBA00022692"/>
    </source>
</evidence>
<dbReference type="GO" id="GO:0043171">
    <property type="term" value="P:peptide catabolic process"/>
    <property type="evidence" value="ECO:0007669"/>
    <property type="project" value="TreeGrafter"/>
</dbReference>
<evidence type="ECO:0000313" key="25">
    <source>
        <dbReference type="Proteomes" id="UP000005408"/>
    </source>
</evidence>
<proteinExistence type="inferred from homology"/>
<evidence type="ECO:0000256" key="12">
    <source>
        <dbReference type="ARBA" id="ARBA00022989"/>
    </source>
</evidence>
<feature type="site" description="Transition state stabilizer" evidence="19">
    <location>
        <position position="484"/>
    </location>
</feature>
<evidence type="ECO:0000256" key="16">
    <source>
        <dbReference type="ARBA" id="ARBA00023180"/>
    </source>
</evidence>
<keyword evidence="6 20" id="KW-0645">Protease</keyword>
<keyword evidence="10 18" id="KW-0862">Zinc</keyword>
<dbReference type="Gene3D" id="1.25.50.20">
    <property type="match status" value="1"/>
</dbReference>
<dbReference type="GO" id="GO:0005615">
    <property type="term" value="C:extracellular space"/>
    <property type="evidence" value="ECO:0007669"/>
    <property type="project" value="TreeGrafter"/>
</dbReference>
<keyword evidence="13 20" id="KW-0482">Metalloprotease</keyword>
<dbReference type="GO" id="GO:0008270">
    <property type="term" value="F:zinc ion binding"/>
    <property type="evidence" value="ECO:0007669"/>
    <property type="project" value="UniProtKB-UniRule"/>
</dbReference>
<keyword evidence="4 20" id="KW-0031">Aminopeptidase</keyword>
<dbReference type="InterPro" id="IPR034016">
    <property type="entry name" value="M1_APN-typ"/>
</dbReference>
<sequence>MADDIEDVSFLPGDTLNRKSLYEPSLPQRCRQLICTKGKATAIIVGMGIFILLVALIAAFARSGSRTCDGQTTESVTPTAAPVEDYIATNGEKFPWRNIRLPPSISPLEYDIYLHPNLTQRKFSGDVTIKCQVLEKTDFVVLHSRDLVVTQVSVKTLPDNDEKKITNQLEYTKNEQIYLKLESSVSSGDKIHIKMHFEGKLIKKLSGFYLGTYTDSHQVIRYLASTQFEPTAARQAFPCFDEPAMKANFSMSIVRDKDYKALFNMPLISSTPTNGLMRDKFQQSVKMSTYLVAFIVCDFDSITNKTKAGTNVTVWAPKDQISQAHYALQVAVNVLDCYNKLFDIPYPLPKQDLVAIPDFSSGAMENWGLITYRMTAVLYDPVHSSTRDKEWVAIVVAHELAHQWFGNLVTMKWWDDLWLNEGFATFVEYLGTESLNETWKMEQQFFELTLSPALTYDSVKSSHPIATPVHNPDQINDLFDSISYFKGASVIRMLKTFLGEADFNKGISSYLRKYSYSNAVTADLWQSLSESSSQKIDVKAVMDTWTLQMGYPVISISRQGSRVTLSQSRYLSFPHSVIKEEFQSPYGYKWYVPFVYGEMEEGGNFIENKVWLNMTQAVVNVDSNKLVIGNYGNTGYYRVNYDLSTWQKITQHLMKNHKVFSDGDRAGFISDAFELSRSGLLNITIPLEMTKYLENEEDFLPWSSAISALTYIKQRIYDRDVVTIFKKHVLKLMKKQMTRLGWKKEGDYLTRRLQSLLISVAVSYGDVNTVKEATDRFNQWMQNTDNIDPELQGRIFDAGIMYGSEKEWTFVKSQYLTVLVPSKRSQLMKALAKSRDDSLLSRYLQYALDNKIIKQQDISTVIKFVSGNVDGRLLAWRFVQRNWSKLRKWFGDVSFTLTDIIKDSTSEFSTPFDLEEVQQFFKEHDAGPGTRAVQIALENIQMNIQWLEQNGQTVQHWLQRNSE</sequence>
<keyword evidence="16" id="KW-0325">Glycoprotein</keyword>
<keyword evidence="9 20" id="KW-0378">Hydrolase</keyword>
<dbReference type="GO" id="GO:0006508">
    <property type="term" value="P:proteolysis"/>
    <property type="evidence" value="ECO:0007669"/>
    <property type="project" value="UniProtKB-KW"/>
</dbReference>
<evidence type="ECO:0000256" key="17">
    <source>
        <dbReference type="PIRSR" id="PIRSR634016-1"/>
    </source>
</evidence>
<accession>A0A8W8I7V6</accession>
<dbReference type="AlphaFoldDB" id="A0A8W8I7V6"/>
<evidence type="ECO:0000256" key="11">
    <source>
        <dbReference type="ARBA" id="ARBA00022968"/>
    </source>
</evidence>
<evidence type="ECO:0000256" key="3">
    <source>
        <dbReference type="ARBA" id="ARBA00010136"/>
    </source>
</evidence>
<dbReference type="InterPro" id="IPR045357">
    <property type="entry name" value="Aminopeptidase_N-like_N"/>
</dbReference>
<dbReference type="FunFam" id="1.25.50.20:FF:000001">
    <property type="entry name" value="Aminopeptidase"/>
    <property type="match status" value="1"/>
</dbReference>
<comment type="cofactor">
    <cofactor evidence="18 20">
        <name>Zn(2+)</name>
        <dbReference type="ChEBI" id="CHEBI:29105"/>
    </cofactor>
    <text evidence="18 20">Binds 1 zinc ion per subunit.</text>
</comment>
<dbReference type="SUPFAM" id="SSF55486">
    <property type="entry name" value="Metalloproteases ('zincins'), catalytic domain"/>
    <property type="match status" value="1"/>
</dbReference>
<dbReference type="InterPro" id="IPR027268">
    <property type="entry name" value="Peptidase_M4/M1_CTD_sf"/>
</dbReference>
<dbReference type="FunFam" id="2.60.40.1730:FF:000001">
    <property type="entry name" value="Leucyl-cystinyl aminopeptidase"/>
    <property type="match status" value="1"/>
</dbReference>
<evidence type="ECO:0000256" key="8">
    <source>
        <dbReference type="ARBA" id="ARBA00022723"/>
    </source>
</evidence>
<evidence type="ECO:0000259" key="21">
    <source>
        <dbReference type="Pfam" id="PF01433"/>
    </source>
</evidence>
<dbReference type="GO" id="GO:0042277">
    <property type="term" value="F:peptide binding"/>
    <property type="evidence" value="ECO:0007669"/>
    <property type="project" value="TreeGrafter"/>
</dbReference>
<evidence type="ECO:0000259" key="22">
    <source>
        <dbReference type="Pfam" id="PF11838"/>
    </source>
</evidence>
<dbReference type="Proteomes" id="UP000005408">
    <property type="component" value="Unassembled WGS sequence"/>
</dbReference>
<keyword evidence="8 18" id="KW-0479">Metal-binding</keyword>
<feature type="transmembrane region" description="Helical" evidence="20">
    <location>
        <begin position="40"/>
        <end position="61"/>
    </location>
</feature>
<feature type="domain" description="ERAP1-like C-terminal" evidence="22">
    <location>
        <begin position="626"/>
        <end position="941"/>
    </location>
</feature>
<dbReference type="InterPro" id="IPR024571">
    <property type="entry name" value="ERAP1-like_C_dom"/>
</dbReference>
<evidence type="ECO:0000256" key="9">
    <source>
        <dbReference type="ARBA" id="ARBA00022801"/>
    </source>
</evidence>
<evidence type="ECO:0000259" key="23">
    <source>
        <dbReference type="Pfam" id="PF17900"/>
    </source>
</evidence>
<evidence type="ECO:0000256" key="6">
    <source>
        <dbReference type="ARBA" id="ARBA00022670"/>
    </source>
</evidence>
<dbReference type="PRINTS" id="PR00756">
    <property type="entry name" value="ALADIPTASE"/>
</dbReference>
<feature type="domain" description="Aminopeptidase N-like N-terminal" evidence="23">
    <location>
        <begin position="107"/>
        <end position="291"/>
    </location>
</feature>
<dbReference type="GO" id="GO:0005886">
    <property type="term" value="C:plasma membrane"/>
    <property type="evidence" value="ECO:0007669"/>
    <property type="project" value="UniProtKB-SubCell"/>
</dbReference>
<dbReference type="Pfam" id="PF11838">
    <property type="entry name" value="ERAP1_C"/>
    <property type="match status" value="1"/>
</dbReference>
<evidence type="ECO:0000256" key="15">
    <source>
        <dbReference type="ARBA" id="ARBA00023157"/>
    </source>
</evidence>
<dbReference type="Pfam" id="PF01433">
    <property type="entry name" value="Peptidase_M1"/>
    <property type="match status" value="1"/>
</dbReference>
<feature type="binding site" evidence="18">
    <location>
        <position position="421"/>
    </location>
    <ligand>
        <name>Zn(2+)</name>
        <dbReference type="ChEBI" id="CHEBI:29105"/>
        <note>catalytic</note>
    </ligand>
</feature>
<dbReference type="SUPFAM" id="SSF63737">
    <property type="entry name" value="Leukotriene A4 hydrolase N-terminal domain"/>
    <property type="match status" value="1"/>
</dbReference>
<keyword evidence="14 20" id="KW-0472">Membrane</keyword>
<dbReference type="Gene3D" id="2.60.40.1910">
    <property type="match status" value="1"/>
</dbReference>
<evidence type="ECO:0000256" key="14">
    <source>
        <dbReference type="ARBA" id="ARBA00023136"/>
    </source>
</evidence>
<organism evidence="24 25">
    <name type="scientific">Magallana gigas</name>
    <name type="common">Pacific oyster</name>
    <name type="synonym">Crassostrea gigas</name>
    <dbReference type="NCBI Taxonomy" id="29159"/>
    <lineage>
        <taxon>Eukaryota</taxon>
        <taxon>Metazoa</taxon>
        <taxon>Spiralia</taxon>
        <taxon>Lophotrochozoa</taxon>
        <taxon>Mollusca</taxon>
        <taxon>Bivalvia</taxon>
        <taxon>Autobranchia</taxon>
        <taxon>Pteriomorphia</taxon>
        <taxon>Ostreida</taxon>
        <taxon>Ostreoidea</taxon>
        <taxon>Ostreidae</taxon>
        <taxon>Magallana</taxon>
    </lineage>
</organism>
<dbReference type="InterPro" id="IPR042097">
    <property type="entry name" value="Aminopeptidase_N-like_N_sf"/>
</dbReference>
<keyword evidence="11" id="KW-0735">Signal-anchor</keyword>
<dbReference type="CDD" id="cd09601">
    <property type="entry name" value="M1_APN-Q_like"/>
    <property type="match status" value="1"/>
</dbReference>
<evidence type="ECO:0000256" key="5">
    <source>
        <dbReference type="ARBA" id="ARBA00022475"/>
    </source>
</evidence>
<protein>
    <recommendedName>
        <fullName evidence="20">Aminopeptidase</fullName>
        <ecNumber evidence="20">3.4.11.-</ecNumber>
    </recommendedName>
</protein>
<dbReference type="FunFam" id="1.10.390.10:FF:000006">
    <property type="entry name" value="Puromycin-sensitive aminopeptidase"/>
    <property type="match status" value="1"/>
</dbReference>
<comment type="subcellular location">
    <subcellularLocation>
        <location evidence="1">Cell membrane</location>
    </subcellularLocation>
    <subcellularLocation>
        <location evidence="2">Membrane</location>
        <topology evidence="2">Single-pass type II membrane protein</topology>
    </subcellularLocation>
</comment>
<dbReference type="GO" id="GO:0070006">
    <property type="term" value="F:metalloaminopeptidase activity"/>
    <property type="evidence" value="ECO:0007669"/>
    <property type="project" value="TreeGrafter"/>
</dbReference>
<evidence type="ECO:0000256" key="18">
    <source>
        <dbReference type="PIRSR" id="PIRSR634016-3"/>
    </source>
</evidence>
<dbReference type="FunFam" id="2.60.40.1910:FF:000006">
    <property type="entry name" value="Aminopeptidase"/>
    <property type="match status" value="1"/>
</dbReference>
<keyword evidence="15" id="KW-1015">Disulfide bond</keyword>
<feature type="domain" description="Peptidase M1 membrane alanine aminopeptidase" evidence="21">
    <location>
        <begin position="326"/>
        <end position="545"/>
    </location>
</feature>
<keyword evidence="7 20" id="KW-0812">Transmembrane</keyword>
<evidence type="ECO:0000256" key="19">
    <source>
        <dbReference type="PIRSR" id="PIRSR634016-4"/>
    </source>
</evidence>
<dbReference type="Pfam" id="PF17900">
    <property type="entry name" value="Peptidase_M1_N"/>
    <property type="match status" value="1"/>
</dbReference>
<dbReference type="GO" id="GO:0005737">
    <property type="term" value="C:cytoplasm"/>
    <property type="evidence" value="ECO:0007669"/>
    <property type="project" value="TreeGrafter"/>
</dbReference>
<dbReference type="PANTHER" id="PTHR11533">
    <property type="entry name" value="PROTEASE M1 ZINC METALLOPROTEASE"/>
    <property type="match status" value="1"/>
</dbReference>
<dbReference type="EnsemblMetazoa" id="G12780.1">
    <property type="protein sequence ID" value="G12780.1:cds"/>
    <property type="gene ID" value="G12780"/>
</dbReference>
<feature type="binding site" evidence="18">
    <location>
        <position position="402"/>
    </location>
    <ligand>
        <name>Zn(2+)</name>
        <dbReference type="ChEBI" id="CHEBI:29105"/>
        <note>catalytic</note>
    </ligand>
</feature>
<keyword evidence="12 20" id="KW-1133">Transmembrane helix</keyword>
<keyword evidence="25" id="KW-1185">Reference proteome</keyword>
<reference evidence="24" key="1">
    <citation type="submission" date="2022-08" db="UniProtKB">
        <authorList>
            <consortium name="EnsemblMetazoa"/>
        </authorList>
    </citation>
    <scope>IDENTIFICATION</scope>
    <source>
        <strain evidence="24">05x7-T-G4-1.051#20</strain>
    </source>
</reference>
<dbReference type="EC" id="3.4.11.-" evidence="20"/>
<evidence type="ECO:0000256" key="1">
    <source>
        <dbReference type="ARBA" id="ARBA00004236"/>
    </source>
</evidence>
<dbReference type="OrthoDB" id="10031169at2759"/>